<evidence type="ECO:0000256" key="3">
    <source>
        <dbReference type="ARBA" id="ARBA00022691"/>
    </source>
</evidence>
<sequence>MINLKPIEYITNKRHFFGLDFYVDNRVLIPRNDTESVLATFISHVGKFITKDQYFLDLGTGSGCLAIALSKQFSECSIIASDISKEALKVAKINQAKHSANNVTLIQANFLDVLKKINHHIDYLICNPPYVDTNDCHLEKGVRKHEPSIALFANSRGLQYYQLLFNELQTNLDFQPKVITCELHEYLADQISFLANNLQKKYNVTISLDLNQAKRAITLVKK</sequence>
<dbReference type="InterPro" id="IPR029063">
    <property type="entry name" value="SAM-dependent_MTases_sf"/>
</dbReference>
<dbReference type="NCBIfam" id="TIGR00536">
    <property type="entry name" value="hemK_fam"/>
    <property type="match status" value="1"/>
</dbReference>
<dbReference type="PANTHER" id="PTHR18895:SF74">
    <property type="entry name" value="MTRF1L RELEASE FACTOR GLUTAMINE METHYLTRANSFERASE"/>
    <property type="match status" value="1"/>
</dbReference>
<dbReference type="CDD" id="cd02440">
    <property type="entry name" value="AdoMet_MTases"/>
    <property type="match status" value="1"/>
</dbReference>
<dbReference type="GO" id="GO:0032259">
    <property type="term" value="P:methylation"/>
    <property type="evidence" value="ECO:0007669"/>
    <property type="project" value="UniProtKB-KW"/>
</dbReference>
<dbReference type="Pfam" id="PF13847">
    <property type="entry name" value="Methyltransf_31"/>
    <property type="match status" value="1"/>
</dbReference>
<dbReference type="InterPro" id="IPR004556">
    <property type="entry name" value="HemK-like"/>
</dbReference>
<keyword evidence="6" id="KW-1185">Reference proteome</keyword>
<dbReference type="InterPro" id="IPR025714">
    <property type="entry name" value="Methyltranfer_dom"/>
</dbReference>
<dbReference type="AlphaFoldDB" id="A0A292IIB7"/>
<dbReference type="GO" id="GO:0102559">
    <property type="term" value="F:peptide chain release factor N(5)-glutamine methyltransferase activity"/>
    <property type="evidence" value="ECO:0007669"/>
    <property type="project" value="UniProtKB-EC"/>
</dbReference>
<keyword evidence="3" id="KW-0949">S-adenosyl-L-methionine</keyword>
<evidence type="ECO:0000313" key="5">
    <source>
        <dbReference type="EMBL" id="CDN40257.1"/>
    </source>
</evidence>
<dbReference type="PROSITE" id="PS00092">
    <property type="entry name" value="N6_MTASE"/>
    <property type="match status" value="1"/>
</dbReference>
<accession>A0A292IIB7</accession>
<dbReference type="KEGG" id="mamp:MAMA39_01330"/>
<keyword evidence="1" id="KW-0489">Methyltransferase</keyword>
<dbReference type="InterPro" id="IPR050320">
    <property type="entry name" value="N5-glutamine_MTase"/>
</dbReference>
<keyword evidence="2" id="KW-0808">Transferase</keyword>
<dbReference type="EMBL" id="HG937516">
    <property type="protein sequence ID" value="CDN40257.1"/>
    <property type="molecule type" value="Genomic_DNA"/>
</dbReference>
<dbReference type="Proteomes" id="UP000261764">
    <property type="component" value="Chromosome I"/>
</dbReference>
<name>A0A292IIB7_9MOLU</name>
<feature type="domain" description="Methyltransferase" evidence="4">
    <location>
        <begin position="51"/>
        <end position="128"/>
    </location>
</feature>
<dbReference type="InterPro" id="IPR002052">
    <property type="entry name" value="DNA_methylase_N6_adenine_CS"/>
</dbReference>
<organism evidence="5 6">
    <name type="scientific">Mycoplasma amphoriforme A39</name>
    <dbReference type="NCBI Taxonomy" id="572419"/>
    <lineage>
        <taxon>Bacteria</taxon>
        <taxon>Bacillati</taxon>
        <taxon>Mycoplasmatota</taxon>
        <taxon>Mollicutes</taxon>
        <taxon>Mycoplasmataceae</taxon>
        <taxon>Mycoplasma</taxon>
    </lineage>
</organism>
<dbReference type="GO" id="GO:0003676">
    <property type="term" value="F:nucleic acid binding"/>
    <property type="evidence" value="ECO:0007669"/>
    <property type="project" value="InterPro"/>
</dbReference>
<reference evidence="5 6" key="1">
    <citation type="journal article" date="2015" name="Clin. Infect. Dis.">
        <title>Genomic Investigations unmask Mycoplasma amphoriforme, a new respiratory pathogen.</title>
        <authorList>
            <person name="Gillespie S.H."/>
            <person name="Ling C.L."/>
            <person name="Oravcova K."/>
            <person name="Pinheiro M."/>
            <person name="Wells L."/>
            <person name="Bryant J.M."/>
            <person name="McHugh T.D."/>
            <person name="Bebear C."/>
            <person name="Webster D."/>
            <person name="Harris S.R."/>
            <person name="Seth-Smith H.M."/>
            <person name="Thomson N.R."/>
        </authorList>
    </citation>
    <scope>NUCLEOTIDE SEQUENCE [LARGE SCALE GENOMIC DNA]</scope>
    <source>
        <strain evidence="5 6">A39</strain>
    </source>
</reference>
<dbReference type="PANTHER" id="PTHR18895">
    <property type="entry name" value="HEMK METHYLTRANSFERASE"/>
    <property type="match status" value="1"/>
</dbReference>
<gene>
    <name evidence="5" type="ORF">MAMA39_01330</name>
</gene>
<protein>
    <recommendedName>
        <fullName evidence="4">Methyltransferase domain-containing protein</fullName>
    </recommendedName>
</protein>
<dbReference type="SUPFAM" id="SSF53335">
    <property type="entry name" value="S-adenosyl-L-methionine-dependent methyltransferases"/>
    <property type="match status" value="1"/>
</dbReference>
<evidence type="ECO:0000313" key="6">
    <source>
        <dbReference type="Proteomes" id="UP000261764"/>
    </source>
</evidence>
<evidence type="ECO:0000259" key="4">
    <source>
        <dbReference type="Pfam" id="PF13847"/>
    </source>
</evidence>
<evidence type="ECO:0000256" key="2">
    <source>
        <dbReference type="ARBA" id="ARBA00022679"/>
    </source>
</evidence>
<proteinExistence type="predicted"/>
<dbReference type="Gene3D" id="3.40.50.150">
    <property type="entry name" value="Vaccinia Virus protein VP39"/>
    <property type="match status" value="1"/>
</dbReference>
<evidence type="ECO:0000256" key="1">
    <source>
        <dbReference type="ARBA" id="ARBA00022603"/>
    </source>
</evidence>